<name>A0ABY7BPD1_9FIRM</name>
<evidence type="ECO:0000256" key="1">
    <source>
        <dbReference type="ARBA" id="ARBA00000085"/>
    </source>
</evidence>
<evidence type="ECO:0000313" key="7">
    <source>
        <dbReference type="Proteomes" id="UP001164909"/>
    </source>
</evidence>
<keyword evidence="4" id="KW-0902">Two-component regulatory system</keyword>
<dbReference type="PROSITE" id="PS50109">
    <property type="entry name" value="HIS_KIN"/>
    <property type="match status" value="1"/>
</dbReference>
<protein>
    <recommendedName>
        <fullName evidence="2">histidine kinase</fullName>
        <ecNumber evidence="2">2.7.13.3</ecNumber>
    </recommendedName>
</protein>
<evidence type="ECO:0000256" key="3">
    <source>
        <dbReference type="ARBA" id="ARBA00022777"/>
    </source>
</evidence>
<keyword evidence="6" id="KW-0547">Nucleotide-binding</keyword>
<organism evidence="6 7">
    <name type="scientific">Caldicellulosiruptor morganii</name>
    <dbReference type="NCBI Taxonomy" id="1387555"/>
    <lineage>
        <taxon>Bacteria</taxon>
        <taxon>Bacillati</taxon>
        <taxon>Bacillota</taxon>
        <taxon>Bacillota incertae sedis</taxon>
        <taxon>Caldicellulosiruptorales</taxon>
        <taxon>Caldicellulosiruptoraceae</taxon>
        <taxon>Caldicellulosiruptor</taxon>
    </lineage>
</organism>
<dbReference type="SUPFAM" id="SSF55874">
    <property type="entry name" value="ATPase domain of HSP90 chaperone/DNA topoisomerase II/histidine kinase"/>
    <property type="match status" value="1"/>
</dbReference>
<dbReference type="PANTHER" id="PTHR43065">
    <property type="entry name" value="SENSOR HISTIDINE KINASE"/>
    <property type="match status" value="1"/>
</dbReference>
<reference evidence="6" key="1">
    <citation type="submission" date="2022-12" db="EMBL/GenBank/DDBJ databases">
        <authorList>
            <person name="Bing R.G."/>
            <person name="Willard D.J."/>
            <person name="Manesh M.J.H."/>
            <person name="Laemthong T."/>
            <person name="Crosby J.R."/>
            <person name="Kelly R.M."/>
        </authorList>
    </citation>
    <scope>NUCLEOTIDE SEQUENCE</scope>
    <source>
        <strain evidence="6">DSM 8990</strain>
    </source>
</reference>
<evidence type="ECO:0000313" key="6">
    <source>
        <dbReference type="EMBL" id="WAM32881.1"/>
    </source>
</evidence>
<dbReference type="SMART" id="SM00387">
    <property type="entry name" value="HATPase_c"/>
    <property type="match status" value="1"/>
</dbReference>
<dbReference type="CDD" id="cd00075">
    <property type="entry name" value="HATPase"/>
    <property type="match status" value="1"/>
</dbReference>
<evidence type="ECO:0000259" key="5">
    <source>
        <dbReference type="PROSITE" id="PS50109"/>
    </source>
</evidence>
<dbReference type="Proteomes" id="UP001164909">
    <property type="component" value="Chromosome"/>
</dbReference>
<dbReference type="EMBL" id="CP113865">
    <property type="protein sequence ID" value="WAM32881.1"/>
    <property type="molecule type" value="Genomic_DNA"/>
</dbReference>
<dbReference type="InterPro" id="IPR036890">
    <property type="entry name" value="HATPase_C_sf"/>
</dbReference>
<comment type="catalytic activity">
    <reaction evidence="1">
        <text>ATP + protein L-histidine = ADP + protein N-phospho-L-histidine.</text>
        <dbReference type="EC" id="2.7.13.3"/>
    </reaction>
</comment>
<dbReference type="PRINTS" id="PR00344">
    <property type="entry name" value="BCTRLSENSOR"/>
</dbReference>
<sequence>MNELSLYILDLVQNSIEAGATIVKIEIIEDLVNDKFSISVKDNGKGIPKDVITKVTDPFYTTRKTRKVGLGLALASQLAKDCNGKFSVDSSGKGTEVKIELQNSHIDRPPLGNIIDTLLTLIATAPQVDFVYIHKTDKGVFAFDTKKLKDILGEDVPLNLPSVLEFIKRELSDGLSNLFGGANIND</sequence>
<accession>A0ABY7BPD1</accession>
<dbReference type="Pfam" id="PF02518">
    <property type="entry name" value="HATPase_c"/>
    <property type="match status" value="1"/>
</dbReference>
<evidence type="ECO:0000256" key="2">
    <source>
        <dbReference type="ARBA" id="ARBA00012438"/>
    </source>
</evidence>
<dbReference type="Gene3D" id="3.30.565.10">
    <property type="entry name" value="Histidine kinase-like ATPase, C-terminal domain"/>
    <property type="match status" value="1"/>
</dbReference>
<dbReference type="RefSeq" id="WP_045169574.1">
    <property type="nucleotide sequence ID" value="NZ_CP113865.1"/>
</dbReference>
<dbReference type="InterPro" id="IPR003594">
    <property type="entry name" value="HATPase_dom"/>
</dbReference>
<evidence type="ECO:0000256" key="4">
    <source>
        <dbReference type="ARBA" id="ARBA00023012"/>
    </source>
</evidence>
<dbReference type="EC" id="2.7.13.3" evidence="2"/>
<keyword evidence="6" id="KW-0067">ATP-binding</keyword>
<dbReference type="InterPro" id="IPR004358">
    <property type="entry name" value="Sig_transdc_His_kin-like_C"/>
</dbReference>
<feature type="domain" description="Histidine kinase" evidence="5">
    <location>
        <begin position="1"/>
        <end position="105"/>
    </location>
</feature>
<keyword evidence="3" id="KW-0808">Transferase</keyword>
<keyword evidence="7" id="KW-1185">Reference proteome</keyword>
<gene>
    <name evidence="6" type="ORF">OTK00_001333</name>
</gene>
<proteinExistence type="predicted"/>
<dbReference type="GO" id="GO:0005524">
    <property type="term" value="F:ATP binding"/>
    <property type="evidence" value="ECO:0007669"/>
    <property type="project" value="UniProtKB-KW"/>
</dbReference>
<dbReference type="InterPro" id="IPR005467">
    <property type="entry name" value="His_kinase_dom"/>
</dbReference>
<keyword evidence="3" id="KW-0418">Kinase</keyword>